<dbReference type="PANTHER" id="PTHR28064:SF1">
    <property type="entry name" value="INNER KINETOCHORE SUBUNIT NKP2"/>
    <property type="match status" value="1"/>
</dbReference>
<keyword evidence="3" id="KW-1185">Reference proteome</keyword>
<proteinExistence type="predicted"/>
<evidence type="ECO:0000256" key="1">
    <source>
        <dbReference type="SAM" id="Coils"/>
    </source>
</evidence>
<evidence type="ECO:0008006" key="4">
    <source>
        <dbReference type="Google" id="ProtNLM"/>
    </source>
</evidence>
<accession>A0ABR2UNL3</accession>
<reference evidence="2 3" key="1">
    <citation type="journal article" date="2024" name="J. Plant Pathol.">
        <title>Sequence and assembly of the genome of Seiridium unicorne, isolate CBS 538.82, causal agent of cypress canker disease.</title>
        <authorList>
            <person name="Scali E."/>
            <person name="Rocca G.D."/>
            <person name="Danti R."/>
            <person name="Garbelotto M."/>
            <person name="Barberini S."/>
            <person name="Baroncelli R."/>
            <person name="Emiliani G."/>
        </authorList>
    </citation>
    <scope>NUCLEOTIDE SEQUENCE [LARGE SCALE GENOMIC DNA]</scope>
    <source>
        <strain evidence="2 3">BM-138-508</strain>
    </source>
</reference>
<gene>
    <name evidence="2" type="ORF">SUNI508_01639</name>
</gene>
<dbReference type="EMBL" id="JARVKF010000407">
    <property type="protein sequence ID" value="KAK9416222.1"/>
    <property type="molecule type" value="Genomic_DNA"/>
</dbReference>
<keyword evidence="1" id="KW-0175">Coiled coil</keyword>
<dbReference type="Proteomes" id="UP001408356">
    <property type="component" value="Unassembled WGS sequence"/>
</dbReference>
<name>A0ABR2UNL3_9PEZI</name>
<organism evidence="2 3">
    <name type="scientific">Seiridium unicorne</name>
    <dbReference type="NCBI Taxonomy" id="138068"/>
    <lineage>
        <taxon>Eukaryota</taxon>
        <taxon>Fungi</taxon>
        <taxon>Dikarya</taxon>
        <taxon>Ascomycota</taxon>
        <taxon>Pezizomycotina</taxon>
        <taxon>Sordariomycetes</taxon>
        <taxon>Xylariomycetidae</taxon>
        <taxon>Amphisphaeriales</taxon>
        <taxon>Sporocadaceae</taxon>
        <taxon>Seiridium</taxon>
    </lineage>
</organism>
<evidence type="ECO:0000313" key="2">
    <source>
        <dbReference type="EMBL" id="KAK9416222.1"/>
    </source>
</evidence>
<evidence type="ECO:0000313" key="3">
    <source>
        <dbReference type="Proteomes" id="UP001408356"/>
    </source>
</evidence>
<feature type="coiled-coil region" evidence="1">
    <location>
        <begin position="120"/>
        <end position="150"/>
    </location>
</feature>
<protein>
    <recommendedName>
        <fullName evidence="4">Cnl2/NKP2 family protein</fullName>
    </recommendedName>
</protein>
<comment type="caution">
    <text evidence="2">The sequence shown here is derived from an EMBL/GenBank/DDBJ whole genome shotgun (WGS) entry which is preliminary data.</text>
</comment>
<dbReference type="InterPro" id="IPR018565">
    <property type="entry name" value="Nkp2/Cnl2"/>
</dbReference>
<dbReference type="PANTHER" id="PTHR28064">
    <property type="entry name" value="INNER KINETOCHORE SUBUNIT NKP2"/>
    <property type="match status" value="1"/>
</dbReference>
<dbReference type="Pfam" id="PF09447">
    <property type="entry name" value="Cnl2_NKP2"/>
    <property type="match status" value="1"/>
</dbReference>
<sequence length="187" mass="21286">MAPNEATILQNYLLLPARLPAIVSLQEFTSYFPKSQQSSPQIRTLYRDLQQQRNAVVDTVSNNIDSEVRRGKGLRRAVAKAKREAEPDDGMDDEIEIERNLFGPTSNTMQPEKHNLRTILPEMQSASSDMEQELQRLEEEEAALLESVRQTVGNMSDLRYGRLANSKLSYEVIDGLKDFQEVCKRKG</sequence>